<comment type="caution">
    <text evidence="1">The sequence shown here is derived from an EMBL/GenBank/DDBJ whole genome shotgun (WGS) entry which is preliminary data.</text>
</comment>
<proteinExistence type="predicted"/>
<dbReference type="AlphaFoldDB" id="A0A495QTF5"/>
<accession>A0A495QTF5</accession>
<dbReference type="RefSeq" id="WP_281273861.1">
    <property type="nucleotide sequence ID" value="NZ_RBWU01000002.1"/>
</dbReference>
<keyword evidence="2" id="KW-1185">Reference proteome</keyword>
<organism evidence="1 2">
    <name type="scientific">Actinomadura pelletieri DSM 43383</name>
    <dbReference type="NCBI Taxonomy" id="1120940"/>
    <lineage>
        <taxon>Bacteria</taxon>
        <taxon>Bacillati</taxon>
        <taxon>Actinomycetota</taxon>
        <taxon>Actinomycetes</taxon>
        <taxon>Streptosporangiales</taxon>
        <taxon>Thermomonosporaceae</taxon>
        <taxon>Actinomadura</taxon>
    </lineage>
</organism>
<protein>
    <submittedName>
        <fullName evidence="1">Uncharacterized protein</fullName>
    </submittedName>
</protein>
<evidence type="ECO:0000313" key="1">
    <source>
        <dbReference type="EMBL" id="RKS76733.1"/>
    </source>
</evidence>
<sequence>MSDTADRLAIIEACTRMAWHADQRERDRSGEVFANSVTLDS</sequence>
<reference evidence="1 2" key="1">
    <citation type="submission" date="2018-10" db="EMBL/GenBank/DDBJ databases">
        <title>Genomic Encyclopedia of Archaeal and Bacterial Type Strains, Phase II (KMG-II): from individual species to whole genera.</title>
        <authorList>
            <person name="Goeker M."/>
        </authorList>
    </citation>
    <scope>NUCLEOTIDE SEQUENCE [LARGE SCALE GENOMIC DNA]</scope>
    <source>
        <strain evidence="1 2">DSM 43383</strain>
    </source>
</reference>
<name>A0A495QTF5_9ACTN</name>
<gene>
    <name evidence="1" type="ORF">BZB76_2091</name>
</gene>
<dbReference type="Proteomes" id="UP000274601">
    <property type="component" value="Unassembled WGS sequence"/>
</dbReference>
<dbReference type="EMBL" id="RBWU01000002">
    <property type="protein sequence ID" value="RKS76733.1"/>
    <property type="molecule type" value="Genomic_DNA"/>
</dbReference>
<evidence type="ECO:0000313" key="2">
    <source>
        <dbReference type="Proteomes" id="UP000274601"/>
    </source>
</evidence>